<proteinExistence type="predicted"/>
<reference evidence="1" key="1">
    <citation type="submission" date="2020-07" db="EMBL/GenBank/DDBJ databases">
        <title>Multicomponent nature underlies the extraordinary mechanical properties of spider dragline silk.</title>
        <authorList>
            <person name="Kono N."/>
            <person name="Nakamura H."/>
            <person name="Mori M."/>
            <person name="Yoshida Y."/>
            <person name="Ohtoshi R."/>
            <person name="Malay A.D."/>
            <person name="Moran D.A.P."/>
            <person name="Tomita M."/>
            <person name="Numata K."/>
            <person name="Arakawa K."/>
        </authorList>
    </citation>
    <scope>NUCLEOTIDE SEQUENCE</scope>
</reference>
<dbReference type="OrthoDB" id="10507294at2759"/>
<evidence type="ECO:0000313" key="1">
    <source>
        <dbReference type="EMBL" id="GFQ97184.1"/>
    </source>
</evidence>
<comment type="caution">
    <text evidence="1">The sequence shown here is derived from an EMBL/GenBank/DDBJ whole genome shotgun (WGS) entry which is preliminary data.</text>
</comment>
<dbReference type="AlphaFoldDB" id="A0A8X6G9B1"/>
<dbReference type="EMBL" id="BMAO01034521">
    <property type="protein sequence ID" value="GFQ97184.1"/>
    <property type="molecule type" value="Genomic_DNA"/>
</dbReference>
<protein>
    <submittedName>
        <fullName evidence="1">Uncharacterized protein</fullName>
    </submittedName>
</protein>
<evidence type="ECO:0000313" key="2">
    <source>
        <dbReference type="Proteomes" id="UP000887116"/>
    </source>
</evidence>
<accession>A0A8X6G9B1</accession>
<name>A0A8X6G9B1_TRICU</name>
<organism evidence="1 2">
    <name type="scientific">Trichonephila clavata</name>
    <name type="common">Joro spider</name>
    <name type="synonym">Nephila clavata</name>
    <dbReference type="NCBI Taxonomy" id="2740835"/>
    <lineage>
        <taxon>Eukaryota</taxon>
        <taxon>Metazoa</taxon>
        <taxon>Ecdysozoa</taxon>
        <taxon>Arthropoda</taxon>
        <taxon>Chelicerata</taxon>
        <taxon>Arachnida</taxon>
        <taxon>Araneae</taxon>
        <taxon>Araneomorphae</taxon>
        <taxon>Entelegynae</taxon>
        <taxon>Araneoidea</taxon>
        <taxon>Nephilidae</taxon>
        <taxon>Trichonephila</taxon>
    </lineage>
</organism>
<keyword evidence="2" id="KW-1185">Reference proteome</keyword>
<dbReference type="Proteomes" id="UP000887116">
    <property type="component" value="Unassembled WGS sequence"/>
</dbReference>
<gene>
    <name evidence="1" type="ORF">TNCT_382321</name>
</gene>
<sequence length="148" mass="17286">MATILLVVTASDYEEREPLSKDETIEIFQCVWASMNPKNCDRYKYCTDILTFREEYNYNKCVRKVIPEGIGECNRFENMQNMTEAFSQLYDCVEEHDSELDSIEKYMMDDFQLCITELNKTCTSQMLDAKVQTTLLNVETSTTNTETN</sequence>